<dbReference type="EMBL" id="JAFEKC020000020">
    <property type="protein sequence ID" value="KAK0508565.1"/>
    <property type="molecule type" value="Genomic_DNA"/>
</dbReference>
<dbReference type="InterPro" id="IPR025676">
    <property type="entry name" value="Clr5_dom"/>
</dbReference>
<comment type="caution">
    <text evidence="2">The sequence shown here is derived from an EMBL/GenBank/DDBJ whole genome shotgun (WGS) entry which is preliminary data.</text>
</comment>
<dbReference type="AlphaFoldDB" id="A0AA39QV11"/>
<reference evidence="2" key="1">
    <citation type="submission" date="2023-03" db="EMBL/GenBank/DDBJ databases">
        <title>Complete genome of Cladonia borealis.</title>
        <authorList>
            <person name="Park H."/>
        </authorList>
    </citation>
    <scope>NUCLEOTIDE SEQUENCE</scope>
    <source>
        <strain evidence="2">ANT050790</strain>
    </source>
</reference>
<feature type="domain" description="Clr5" evidence="1">
    <location>
        <begin position="111"/>
        <end position="160"/>
    </location>
</feature>
<evidence type="ECO:0000313" key="3">
    <source>
        <dbReference type="Proteomes" id="UP001166286"/>
    </source>
</evidence>
<accession>A0AA39QV11</accession>
<dbReference type="InterPro" id="IPR011990">
    <property type="entry name" value="TPR-like_helical_dom_sf"/>
</dbReference>
<dbReference type="Proteomes" id="UP001166286">
    <property type="component" value="Unassembled WGS sequence"/>
</dbReference>
<evidence type="ECO:0000259" key="1">
    <source>
        <dbReference type="Pfam" id="PF14420"/>
    </source>
</evidence>
<dbReference type="PANTHER" id="PTHR38788">
    <property type="entry name" value="CLR5 DOMAIN-CONTAINING PROTEIN"/>
    <property type="match status" value="1"/>
</dbReference>
<keyword evidence="3" id="KW-1185">Reference proteome</keyword>
<organism evidence="2 3">
    <name type="scientific">Cladonia borealis</name>
    <dbReference type="NCBI Taxonomy" id="184061"/>
    <lineage>
        <taxon>Eukaryota</taxon>
        <taxon>Fungi</taxon>
        <taxon>Dikarya</taxon>
        <taxon>Ascomycota</taxon>
        <taxon>Pezizomycotina</taxon>
        <taxon>Lecanoromycetes</taxon>
        <taxon>OSLEUM clade</taxon>
        <taxon>Lecanoromycetidae</taxon>
        <taxon>Lecanorales</taxon>
        <taxon>Lecanorineae</taxon>
        <taxon>Cladoniaceae</taxon>
        <taxon>Cladonia</taxon>
    </lineage>
</organism>
<evidence type="ECO:0000313" key="2">
    <source>
        <dbReference type="EMBL" id="KAK0508565.1"/>
    </source>
</evidence>
<name>A0AA39QV11_9LECA</name>
<dbReference type="PANTHER" id="PTHR38788:SF3">
    <property type="entry name" value="CLR5 DOMAIN-CONTAINING PROTEIN"/>
    <property type="match status" value="1"/>
</dbReference>
<gene>
    <name evidence="2" type="ORF">JMJ35_008841</name>
</gene>
<protein>
    <recommendedName>
        <fullName evidence="1">Clr5 domain-containing protein</fullName>
    </recommendedName>
</protein>
<dbReference type="Gene3D" id="1.25.40.10">
    <property type="entry name" value="Tetratricopeptide repeat domain"/>
    <property type="match status" value="1"/>
</dbReference>
<sequence>MDSAAYAISYHESGDCDLAPALSFEINLDWSMMALQPPAPPGTGGVSLDVYQSASFVPNLSLAQHAPLELQEALTRQRSETLDDSHILDEQSGHIQEDVIMQIDRTPYPNEDDWEQHKAKIRELYQKMPLKEVMATMKRDGFKASTKMYKDRISKWQIDKKIKGHEMKAIIRKQAQRSRAGKKSLFFLRNSQVPEHKVNRYRKAMKLLSEEQALILRAQTPPGLVCHTPPAPPMATPEVLEIPERIAKLVQDYIDGSFNSGTWIVSEYEDAVSTKESQDPMYEFLDQVLNFVNDFQNGDTSYAWRILKIAMASIEHIVSEESPITLDILAFSLCKIMVTLDSSEVALFVLKQFSAMSAVILPKQHPFNQVFARLVRLDMSHLKYTLIMAKESHSDGFARRLGRFNRNALVIELSLLQLKSVEGAADTTEGYLTLLQAMELALDASNPQVECVRIQLASHYLDAGEYAEAAKIAQSIIDLAAQTGNVRPDTHATALYILSYAQYRLSETTLAEQNLRQAMQNRAKYFGWEDVPVLDYMSVLESWLEEWERPDEAAEVRRHKEAILDWMEERIAREEEERCRRLGITEA</sequence>
<dbReference type="Pfam" id="PF14420">
    <property type="entry name" value="Clr5"/>
    <property type="match status" value="1"/>
</dbReference>
<proteinExistence type="predicted"/>
<dbReference type="SUPFAM" id="SSF48452">
    <property type="entry name" value="TPR-like"/>
    <property type="match status" value="1"/>
</dbReference>